<organism evidence="3 4">
    <name type="scientific">Paramarasmius palmivorus</name>
    <dbReference type="NCBI Taxonomy" id="297713"/>
    <lineage>
        <taxon>Eukaryota</taxon>
        <taxon>Fungi</taxon>
        <taxon>Dikarya</taxon>
        <taxon>Basidiomycota</taxon>
        <taxon>Agaricomycotina</taxon>
        <taxon>Agaricomycetes</taxon>
        <taxon>Agaricomycetidae</taxon>
        <taxon>Agaricales</taxon>
        <taxon>Marasmiineae</taxon>
        <taxon>Marasmiaceae</taxon>
        <taxon>Paramarasmius</taxon>
    </lineage>
</organism>
<gene>
    <name evidence="3" type="ORF">VNI00_017816</name>
</gene>
<dbReference type="SUPFAM" id="SSF48452">
    <property type="entry name" value="TPR-like"/>
    <property type="match status" value="1"/>
</dbReference>
<feature type="domain" description="DUF4470" evidence="2">
    <location>
        <begin position="174"/>
        <end position="275"/>
    </location>
</feature>
<dbReference type="InterPro" id="IPR019734">
    <property type="entry name" value="TPR_rpt"/>
</dbReference>
<dbReference type="InterPro" id="IPR011990">
    <property type="entry name" value="TPR-like_helical_dom_sf"/>
</dbReference>
<dbReference type="Gene3D" id="1.25.40.10">
    <property type="entry name" value="Tetratricopeptide repeat domain"/>
    <property type="match status" value="1"/>
</dbReference>
<name>A0AAW0B4Q4_9AGAR</name>
<dbReference type="PROSITE" id="PS50005">
    <property type="entry name" value="TPR"/>
    <property type="match status" value="1"/>
</dbReference>
<dbReference type="Proteomes" id="UP001383192">
    <property type="component" value="Unassembled WGS sequence"/>
</dbReference>
<dbReference type="InterPro" id="IPR027974">
    <property type="entry name" value="DUF4470"/>
</dbReference>
<proteinExistence type="predicted"/>
<feature type="repeat" description="TPR" evidence="1">
    <location>
        <begin position="4"/>
        <end position="37"/>
    </location>
</feature>
<keyword evidence="1" id="KW-0802">TPR repeat</keyword>
<evidence type="ECO:0000313" key="4">
    <source>
        <dbReference type="Proteomes" id="UP001383192"/>
    </source>
</evidence>
<keyword evidence="4" id="KW-1185">Reference proteome</keyword>
<evidence type="ECO:0000313" key="3">
    <source>
        <dbReference type="EMBL" id="KAK7020203.1"/>
    </source>
</evidence>
<sequence>MSAAEKVKNEGNEAFKSGFFARAEELYKKAERLDPANPFYPSNLSAALYEQAKYLEALKAIGRSRSKIADDDTKASLTPKLSTRLAKCLTFGVRNATISPQELGHHEDMIQEYKQASEFMEARDDCRRAWREYKRVEEDVERIKVGEKAARSRLGSVPVRKKCAYPYSEYYAVGHDEPMSILHDWGPKPDERQPLNLNIPKMSPEQLSRLSIFFAGIGDGRHALASIIGIEQIYQKLPKNRQKAFRIHLTLSDINATILARNLILYLLLDKLSSVQGDQKKEAELKMTLLCTWLGLFMPSYCYIRLKSTIMTLRVKLQAEPPNLPEWIYVTPSSIPDIIASLDHWLSDLSKRTTSRLLQVFDRQMQYHPSKNMFNDPTLPSPYQSILGDAARTYEANAKKYAQSLSDEEIIKQVDGMGFPPCPGKSKPQERREWLDMARDTLVELVVEMQKRSKGADMTSTPVIVAERYSFTEVPTFIPPSILRSQHKVLDKYWKATRPEYSRMDRVLQQQAYEELQRTFKPNLTLYCSIKDDPHTLIDSVENVEMMDKFNERMQLYNKQRKMDDDAPCYSVMSVFFDAVNSALATLQGKIKLEFLQGDYIAALIKMQDGDDEERPPEFPRKYTRMWLSNVPDYVGGPFAVSLFTLPSLETAKEASAAGNCMLNTGLWQPGGEQYMFTYSHLSRRDYERFLGGRIITMKPDFGVTEFAHGVEQFPLSLKKLPSRSETFTWLTRVLLGILSPSQTVRAMSRVHNPHTLTMFIRLLMHMHAMGYPPHWLSDFLHIVLNDELITDVVLYSGEPPTPLNWMGKRGTRRRVNLHPYRLDLETILALSYEAIPFPVPFPNDFARHYADIATFEAPTPLLGPSTMSHMYCYDQVFYLIFFKDGARSRLGYSIADILEGRRTSKGEVYVVGLIDSFGMDKDKIRWRMSKKRVGEMQQDNWKFIAFRHDINEYSLTTVSSAQWKEVQN</sequence>
<accession>A0AAW0B4Q4</accession>
<dbReference type="EMBL" id="JAYKXP010000191">
    <property type="protein sequence ID" value="KAK7020203.1"/>
    <property type="molecule type" value="Genomic_DNA"/>
</dbReference>
<protein>
    <recommendedName>
        <fullName evidence="2">DUF4470 domain-containing protein</fullName>
    </recommendedName>
</protein>
<dbReference type="AlphaFoldDB" id="A0AAW0B4Q4"/>
<comment type="caution">
    <text evidence="3">The sequence shown here is derived from an EMBL/GenBank/DDBJ whole genome shotgun (WGS) entry which is preliminary data.</text>
</comment>
<dbReference type="Pfam" id="PF14737">
    <property type="entry name" value="DUF4470"/>
    <property type="match status" value="1"/>
</dbReference>
<reference evidence="3 4" key="1">
    <citation type="submission" date="2024-01" db="EMBL/GenBank/DDBJ databases">
        <title>A draft genome for a cacao thread blight-causing isolate of Paramarasmius palmivorus.</title>
        <authorList>
            <person name="Baruah I.K."/>
            <person name="Bukari Y."/>
            <person name="Amoako-Attah I."/>
            <person name="Meinhardt L.W."/>
            <person name="Bailey B.A."/>
            <person name="Cohen S.P."/>
        </authorList>
    </citation>
    <scope>NUCLEOTIDE SEQUENCE [LARGE SCALE GENOMIC DNA]</scope>
    <source>
        <strain evidence="3 4">GH-12</strain>
    </source>
</reference>
<evidence type="ECO:0000259" key="2">
    <source>
        <dbReference type="Pfam" id="PF14737"/>
    </source>
</evidence>
<evidence type="ECO:0000256" key="1">
    <source>
        <dbReference type="PROSITE-ProRule" id="PRU00339"/>
    </source>
</evidence>